<dbReference type="OrthoDB" id="6025652at2"/>
<dbReference type="EMBL" id="CP041742">
    <property type="protein sequence ID" value="QDQ74020.1"/>
    <property type="molecule type" value="Genomic_DNA"/>
</dbReference>
<organism evidence="1 2">
    <name type="scientific">Pseudoluteimonas lycopersici</name>
    <dbReference type="NCBI Taxonomy" id="1324796"/>
    <lineage>
        <taxon>Bacteria</taxon>
        <taxon>Pseudomonadati</taxon>
        <taxon>Pseudomonadota</taxon>
        <taxon>Gammaproteobacteria</taxon>
        <taxon>Lysobacterales</taxon>
        <taxon>Lysobacteraceae</taxon>
        <taxon>Pseudoluteimonas</taxon>
    </lineage>
</organism>
<dbReference type="AlphaFoldDB" id="A0A516V665"/>
<dbReference type="RefSeq" id="WP_143879531.1">
    <property type="nucleotide sequence ID" value="NZ_BAABLZ010000001.1"/>
</dbReference>
<proteinExistence type="predicted"/>
<keyword evidence="2" id="KW-1185">Reference proteome</keyword>
<sequence>MRTATDAARVVREGDALRFHGPVLRDRVATLWLAAIPLLAGAATLDLGGVTELDSAGLALFGELMQRNAALQLAATPADFEALRQAYRLDTRLQPLA</sequence>
<accession>A0A516V665</accession>
<gene>
    <name evidence="1" type="ORF">FNZ56_09085</name>
</gene>
<dbReference type="InterPro" id="IPR036513">
    <property type="entry name" value="STAS_dom_sf"/>
</dbReference>
<evidence type="ECO:0000313" key="2">
    <source>
        <dbReference type="Proteomes" id="UP000315891"/>
    </source>
</evidence>
<evidence type="ECO:0000313" key="1">
    <source>
        <dbReference type="EMBL" id="QDQ74020.1"/>
    </source>
</evidence>
<reference evidence="1 2" key="1">
    <citation type="submission" date="2019-07" db="EMBL/GenBank/DDBJ databases">
        <title>Lysobacter weifangensis sp. nov., isolated from bensulfuron-methyl contaminated farmland soil.</title>
        <authorList>
            <person name="Zhao H."/>
        </authorList>
    </citation>
    <scope>NUCLEOTIDE SEQUENCE [LARGE SCALE GENOMIC DNA]</scope>
    <source>
        <strain evidence="1 2">CC-Bw-6</strain>
    </source>
</reference>
<dbReference type="Proteomes" id="UP000315891">
    <property type="component" value="Chromosome"/>
</dbReference>
<name>A0A516V665_9GAMM</name>
<protein>
    <submittedName>
        <fullName evidence="1">STAS domain-containing protein</fullName>
    </submittedName>
</protein>
<dbReference type="SUPFAM" id="SSF52091">
    <property type="entry name" value="SpoIIaa-like"/>
    <property type="match status" value="1"/>
</dbReference>